<evidence type="ECO:0000256" key="1">
    <source>
        <dbReference type="SAM" id="MobiDB-lite"/>
    </source>
</evidence>
<dbReference type="AlphaFoldDB" id="A0A2T0AFQ6"/>
<evidence type="ECO:0000313" key="4">
    <source>
        <dbReference type="EMBL" id="PRQ76842.1"/>
    </source>
</evidence>
<keyword evidence="2" id="KW-0732">Signal</keyword>
<comment type="caution">
    <text evidence="4">The sequence shown here is derived from an EMBL/GenBank/DDBJ whole genome shotgun (WGS) entry which is preliminary data.</text>
</comment>
<dbReference type="InterPro" id="IPR048661">
    <property type="entry name" value="CPL1-like"/>
</dbReference>
<sequence length="442" mass="45288">MSRRRRSSIPLLGQLVALFVTASSTVAQLDILDSSSPSTAHEIAFSFKNLRRRQSEDTIELLRRNSAAQELLCALGITSACDVPAPSIDTSSDPFNCGAIGHVCPSSVPNGAGPVLCSGGTCVSGCRLGYAWSARASACINVASDSANCGSVGNVCLVPTGAAGAACQAGACVASECSSGYRLTNGTCAAVPFASDPSNCGRPGNRCPASFANGVGSICENGACMPERCVDGYAWSSNATACILATSTFATPRPTSATSANPQTTSTPAHAAVPHSDTQSTISTTSTTDSSPTTNTAAAASASARSRQRRASLVARIPSLCPPGLTACPIPSAASFGAFQASNFTSFRSAAASSPSLDGGFECIDIQYEYESCGGCTSMGEGRNCGEGIAHARGTGCQEGRCVVFSCEKGWRPDRDAKRCVRLWEGGRKKSSGHGKGRRRLH</sequence>
<feature type="compositionally biased region" description="Low complexity" evidence="1">
    <location>
        <begin position="276"/>
        <end position="305"/>
    </location>
</feature>
<reference evidence="4 5" key="1">
    <citation type="journal article" date="2018" name="Elife">
        <title>Functional genomics of lipid metabolism in the oleaginous yeast Rhodosporidium toruloides.</title>
        <authorList>
            <person name="Coradetti S.T."/>
            <person name="Pinel D."/>
            <person name="Geiselman G."/>
            <person name="Ito M."/>
            <person name="Mondo S."/>
            <person name="Reilly M.C."/>
            <person name="Cheng Y.F."/>
            <person name="Bauer S."/>
            <person name="Grigoriev I."/>
            <person name="Gladden J.M."/>
            <person name="Simmons B.A."/>
            <person name="Brem R."/>
            <person name="Arkin A.P."/>
            <person name="Skerker J.M."/>
        </authorList>
    </citation>
    <scope>NUCLEOTIDE SEQUENCE [LARGE SCALE GENOMIC DNA]</scope>
    <source>
        <strain evidence="4 5">NBRC 0880</strain>
    </source>
</reference>
<protein>
    <submittedName>
        <fullName evidence="4">Protein priA</fullName>
    </submittedName>
</protein>
<name>A0A2T0AFQ6_RHOTO</name>
<dbReference type="InterPro" id="IPR038955">
    <property type="entry name" value="PriA/CPL1_fungi"/>
</dbReference>
<feature type="signal peptide" evidence="2">
    <location>
        <begin position="1"/>
        <end position="27"/>
    </location>
</feature>
<accession>A0A2T0AFQ6</accession>
<dbReference type="PANTHER" id="PTHR35192">
    <property type="entry name" value="PROTEIN, PUTATIVE-RELATED"/>
    <property type="match status" value="1"/>
</dbReference>
<dbReference type="EMBL" id="LCTV02000002">
    <property type="protein sequence ID" value="PRQ76842.1"/>
    <property type="molecule type" value="Genomic_DNA"/>
</dbReference>
<dbReference type="Proteomes" id="UP000239560">
    <property type="component" value="Unassembled WGS sequence"/>
</dbReference>
<organism evidence="4 5">
    <name type="scientific">Rhodotorula toruloides</name>
    <name type="common">Yeast</name>
    <name type="synonym">Rhodosporidium toruloides</name>
    <dbReference type="NCBI Taxonomy" id="5286"/>
    <lineage>
        <taxon>Eukaryota</taxon>
        <taxon>Fungi</taxon>
        <taxon>Dikarya</taxon>
        <taxon>Basidiomycota</taxon>
        <taxon>Pucciniomycotina</taxon>
        <taxon>Microbotryomycetes</taxon>
        <taxon>Sporidiobolales</taxon>
        <taxon>Sporidiobolaceae</taxon>
        <taxon>Rhodotorula</taxon>
    </lineage>
</organism>
<proteinExistence type="predicted"/>
<evidence type="ECO:0000313" key="5">
    <source>
        <dbReference type="Proteomes" id="UP000239560"/>
    </source>
</evidence>
<dbReference type="Pfam" id="PF21671">
    <property type="entry name" value="CPL1-like"/>
    <property type="match status" value="1"/>
</dbReference>
<feature type="domain" description="Protein CPL1-like" evidence="3">
    <location>
        <begin position="361"/>
        <end position="421"/>
    </location>
</feature>
<feature type="region of interest" description="Disordered" evidence="1">
    <location>
        <begin position="252"/>
        <end position="305"/>
    </location>
</feature>
<evidence type="ECO:0000259" key="3">
    <source>
        <dbReference type="Pfam" id="PF21671"/>
    </source>
</evidence>
<dbReference type="PANTHER" id="PTHR35192:SF2">
    <property type="entry name" value="APPLE DOMAIN-CONTAINING PROTEIN"/>
    <property type="match status" value="1"/>
</dbReference>
<feature type="chain" id="PRO_5015419833" evidence="2">
    <location>
        <begin position="28"/>
        <end position="442"/>
    </location>
</feature>
<feature type="compositionally biased region" description="Polar residues" evidence="1">
    <location>
        <begin position="252"/>
        <end position="268"/>
    </location>
</feature>
<gene>
    <name evidence="4" type="ORF">AAT19DRAFT_12260</name>
</gene>
<evidence type="ECO:0000256" key="2">
    <source>
        <dbReference type="SAM" id="SignalP"/>
    </source>
</evidence>
<dbReference type="OrthoDB" id="2519631at2759"/>